<name>D4JE13_9FIRM</name>
<dbReference type="InterPro" id="IPR000150">
    <property type="entry name" value="Cof"/>
</dbReference>
<protein>
    <submittedName>
        <fullName evidence="1">HAD-superfamily hydrolase, subfamily IIB</fullName>
    </submittedName>
</protein>
<proteinExistence type="predicted"/>
<dbReference type="SUPFAM" id="SSF56784">
    <property type="entry name" value="HAD-like"/>
    <property type="match status" value="1"/>
</dbReference>
<dbReference type="PATRIC" id="fig|717960.3.peg.318"/>
<dbReference type="GO" id="GO:0005829">
    <property type="term" value="C:cytosol"/>
    <property type="evidence" value="ECO:0007669"/>
    <property type="project" value="TreeGrafter"/>
</dbReference>
<accession>D4JE13</accession>
<reference evidence="1 2" key="2">
    <citation type="submission" date="2010-03" db="EMBL/GenBank/DDBJ databases">
        <authorList>
            <person name="Pajon A."/>
        </authorList>
    </citation>
    <scope>NUCLEOTIDE SEQUENCE [LARGE SCALE GENOMIC DNA]</scope>
    <source>
        <strain evidence="1 2">T2-87</strain>
    </source>
</reference>
<dbReference type="STRING" id="717960.EC1_08480"/>
<dbReference type="Pfam" id="PF08282">
    <property type="entry name" value="Hydrolase_3"/>
    <property type="match status" value="1"/>
</dbReference>
<dbReference type="GO" id="GO:0000287">
    <property type="term" value="F:magnesium ion binding"/>
    <property type="evidence" value="ECO:0007669"/>
    <property type="project" value="TreeGrafter"/>
</dbReference>
<dbReference type="GO" id="GO:0016791">
    <property type="term" value="F:phosphatase activity"/>
    <property type="evidence" value="ECO:0007669"/>
    <property type="project" value="UniProtKB-ARBA"/>
</dbReference>
<gene>
    <name evidence="1" type="ORF">EC1_08480</name>
</gene>
<dbReference type="PROSITE" id="PS01228">
    <property type="entry name" value="COF_1"/>
    <property type="match status" value="1"/>
</dbReference>
<organism evidence="1 2">
    <name type="scientific">Faecalitalea cylindroides T2-87</name>
    <dbReference type="NCBI Taxonomy" id="717960"/>
    <lineage>
        <taxon>Bacteria</taxon>
        <taxon>Bacillati</taxon>
        <taxon>Bacillota</taxon>
        <taxon>Erysipelotrichia</taxon>
        <taxon>Erysipelotrichales</taxon>
        <taxon>Erysipelotrichaceae</taxon>
        <taxon>Faecalitalea</taxon>
    </lineage>
</organism>
<sequence length="281" mass="31966">MIRLFASDLDGTLLNEHHECDEKIEKGIQKIIDAGKIFTVATGRGIKMVNLKKAGDISYYICLNGAAVLDPKKQLLHCEPIDKEVLSKIMDVFEDLNLEYVSWNKVYSRIDKESVLRYRKNVWKEAANDSWLDRFLNNIIVNFECLQSKEEILQKDICKINYHFSDDTDTSRLDDFLKQYDDKLVNAPSGDGIYEITKNGVNKASAVSWLADFLNISKEEVAVYGDGGNDIMMLSSFKHSYTPSTGSIEAKEAASQIIGPYEDYSVIEHILNTIEEEKKIE</sequence>
<dbReference type="NCBIfam" id="TIGR01484">
    <property type="entry name" value="HAD-SF-IIB"/>
    <property type="match status" value="1"/>
</dbReference>
<dbReference type="Gene3D" id="3.40.50.1000">
    <property type="entry name" value="HAD superfamily/HAD-like"/>
    <property type="match status" value="1"/>
</dbReference>
<evidence type="ECO:0000313" key="2">
    <source>
        <dbReference type="Proteomes" id="UP000008801"/>
    </source>
</evidence>
<dbReference type="InterPro" id="IPR036412">
    <property type="entry name" value="HAD-like_sf"/>
</dbReference>
<dbReference type="Proteomes" id="UP000008801">
    <property type="component" value="Chromosome"/>
</dbReference>
<dbReference type="InterPro" id="IPR023214">
    <property type="entry name" value="HAD_sf"/>
</dbReference>
<dbReference type="EMBL" id="FP929041">
    <property type="protein sequence ID" value="CBK88435.1"/>
    <property type="molecule type" value="Genomic_DNA"/>
</dbReference>
<dbReference type="HOGENOM" id="CLU_044146_0_3_9"/>
<dbReference type="PANTHER" id="PTHR10000">
    <property type="entry name" value="PHOSPHOSERINE PHOSPHATASE"/>
    <property type="match status" value="1"/>
</dbReference>
<dbReference type="PANTHER" id="PTHR10000:SF8">
    <property type="entry name" value="HAD SUPERFAMILY HYDROLASE-LIKE, TYPE 3"/>
    <property type="match status" value="1"/>
</dbReference>
<evidence type="ECO:0000313" key="1">
    <source>
        <dbReference type="EMBL" id="CBK88435.1"/>
    </source>
</evidence>
<keyword evidence="1" id="KW-0378">Hydrolase</keyword>
<dbReference type="AlphaFoldDB" id="D4JE13"/>
<dbReference type="Gene3D" id="3.30.1240.10">
    <property type="match status" value="1"/>
</dbReference>
<dbReference type="KEGG" id="euc:EC1_08480"/>
<dbReference type="NCBIfam" id="TIGR00099">
    <property type="entry name" value="Cof-subfamily"/>
    <property type="match status" value="1"/>
</dbReference>
<reference evidence="1 2" key="1">
    <citation type="submission" date="2010-03" db="EMBL/GenBank/DDBJ databases">
        <title>The genome sequence of Eubacterium cylindroides T2-87.</title>
        <authorList>
            <consortium name="metaHIT consortium -- http://www.metahit.eu/"/>
            <person name="Pajon A."/>
            <person name="Turner K."/>
            <person name="Parkhill J."/>
            <person name="Duncan S."/>
            <person name="Flint H."/>
        </authorList>
    </citation>
    <scope>NUCLEOTIDE SEQUENCE [LARGE SCALE GENOMIC DNA]</scope>
    <source>
        <strain evidence="1 2">T2-87</strain>
    </source>
</reference>
<dbReference type="InterPro" id="IPR006379">
    <property type="entry name" value="HAD-SF_hydro_IIB"/>
</dbReference>